<dbReference type="PANTHER" id="PTHR48125:SF10">
    <property type="entry name" value="OS12G0136300 PROTEIN"/>
    <property type="match status" value="1"/>
</dbReference>
<feature type="compositionally biased region" description="Low complexity" evidence="2">
    <location>
        <begin position="1231"/>
        <end position="1246"/>
    </location>
</feature>
<feature type="coiled-coil region" evidence="1">
    <location>
        <begin position="1988"/>
        <end position="2059"/>
    </location>
</feature>
<evidence type="ECO:0000313" key="3">
    <source>
        <dbReference type="Proteomes" id="UP000694866"/>
    </source>
</evidence>
<dbReference type="OrthoDB" id="7694755at2759"/>
<feature type="compositionally biased region" description="Polar residues" evidence="2">
    <location>
        <begin position="525"/>
        <end position="540"/>
    </location>
</feature>
<evidence type="ECO:0000256" key="2">
    <source>
        <dbReference type="SAM" id="MobiDB-lite"/>
    </source>
</evidence>
<feature type="compositionally biased region" description="Basic and acidic residues" evidence="2">
    <location>
        <begin position="1701"/>
        <end position="1721"/>
    </location>
</feature>
<feature type="compositionally biased region" description="Basic and acidic residues" evidence="2">
    <location>
        <begin position="1407"/>
        <end position="1424"/>
    </location>
</feature>
<feature type="compositionally biased region" description="Basic residues" evidence="2">
    <location>
        <begin position="1684"/>
        <end position="1700"/>
    </location>
</feature>
<evidence type="ECO:0000256" key="1">
    <source>
        <dbReference type="SAM" id="Coils"/>
    </source>
</evidence>
<feature type="compositionally biased region" description="Basic residues" evidence="2">
    <location>
        <begin position="944"/>
        <end position="953"/>
    </location>
</feature>
<feature type="compositionally biased region" description="Basic and acidic residues" evidence="2">
    <location>
        <begin position="1374"/>
        <end position="1396"/>
    </location>
</feature>
<dbReference type="GeneID" id="105266478"/>
<feature type="compositionally biased region" description="Basic and acidic residues" evidence="2">
    <location>
        <begin position="1665"/>
        <end position="1675"/>
    </location>
</feature>
<feature type="compositionally biased region" description="Basic and acidic residues" evidence="2">
    <location>
        <begin position="1494"/>
        <end position="1505"/>
    </location>
</feature>
<feature type="region of interest" description="Disordered" evidence="2">
    <location>
        <begin position="524"/>
        <end position="545"/>
    </location>
</feature>
<feature type="compositionally biased region" description="Basic and acidic residues" evidence="2">
    <location>
        <begin position="1477"/>
        <end position="1486"/>
    </location>
</feature>
<feature type="compositionally biased region" description="Basic and acidic residues" evidence="2">
    <location>
        <begin position="740"/>
        <end position="749"/>
    </location>
</feature>
<feature type="region of interest" description="Disordered" evidence="2">
    <location>
        <begin position="1315"/>
        <end position="1345"/>
    </location>
</feature>
<feature type="compositionally biased region" description="Basic residues" evidence="2">
    <location>
        <begin position="624"/>
        <end position="633"/>
    </location>
</feature>
<dbReference type="RefSeq" id="XP_011302973.1">
    <property type="nucleotide sequence ID" value="XM_011304671.1"/>
</dbReference>
<name>A0A9R1T5R7_9HYME</name>
<feature type="compositionally biased region" description="Polar residues" evidence="2">
    <location>
        <begin position="1364"/>
        <end position="1373"/>
    </location>
</feature>
<feature type="compositionally biased region" description="Basic and acidic residues" evidence="2">
    <location>
        <begin position="1739"/>
        <end position="1755"/>
    </location>
</feature>
<feature type="compositionally biased region" description="Polar residues" evidence="2">
    <location>
        <begin position="275"/>
        <end position="289"/>
    </location>
</feature>
<feature type="compositionally biased region" description="Basic residues" evidence="2">
    <location>
        <begin position="724"/>
        <end position="739"/>
    </location>
</feature>
<feature type="compositionally biased region" description="Basic residues" evidence="2">
    <location>
        <begin position="652"/>
        <end position="665"/>
    </location>
</feature>
<feature type="compositionally biased region" description="Basic and acidic residues" evidence="2">
    <location>
        <begin position="1278"/>
        <end position="1292"/>
    </location>
</feature>
<feature type="compositionally biased region" description="Basic residues" evidence="2">
    <location>
        <begin position="685"/>
        <end position="708"/>
    </location>
</feature>
<feature type="compositionally biased region" description="Basic and acidic residues" evidence="2">
    <location>
        <begin position="1191"/>
        <end position="1210"/>
    </location>
</feature>
<feature type="region of interest" description="Disordered" evidence="2">
    <location>
        <begin position="73"/>
        <end position="289"/>
    </location>
</feature>
<feature type="compositionally biased region" description="Basic and acidic residues" evidence="2">
    <location>
        <begin position="1586"/>
        <end position="1595"/>
    </location>
</feature>
<dbReference type="Proteomes" id="UP000694866">
    <property type="component" value="Unplaced"/>
</dbReference>
<feature type="compositionally biased region" description="Basic residues" evidence="2">
    <location>
        <begin position="220"/>
        <end position="237"/>
    </location>
</feature>
<feature type="compositionally biased region" description="Basic residues" evidence="2">
    <location>
        <begin position="900"/>
        <end position="912"/>
    </location>
</feature>
<feature type="region of interest" description="Disordered" evidence="2">
    <location>
        <begin position="564"/>
        <end position="769"/>
    </location>
</feature>
<feature type="compositionally biased region" description="Low complexity" evidence="2">
    <location>
        <begin position="668"/>
        <end position="677"/>
    </location>
</feature>
<keyword evidence="1" id="KW-0175">Coiled coil</keyword>
<reference evidence="4" key="1">
    <citation type="submission" date="2025-08" db="UniProtKB">
        <authorList>
            <consortium name="RefSeq"/>
        </authorList>
    </citation>
    <scope>IDENTIFICATION</scope>
    <source>
        <strain evidence="4">USDA-PBARC FA_bdor</strain>
        <tissue evidence="4">Whole organism</tissue>
    </source>
</reference>
<feature type="compositionally biased region" description="Low complexity" evidence="2">
    <location>
        <begin position="913"/>
        <end position="933"/>
    </location>
</feature>
<protein>
    <submittedName>
        <fullName evidence="4">Serine/arginine repetitive matrix protein 2</fullName>
    </submittedName>
</protein>
<feature type="compositionally biased region" description="Basic and acidic residues" evidence="2">
    <location>
        <begin position="238"/>
        <end position="256"/>
    </location>
</feature>
<feature type="compositionally biased region" description="Low complexity" evidence="2">
    <location>
        <begin position="634"/>
        <end position="646"/>
    </location>
</feature>
<dbReference type="PANTHER" id="PTHR48125">
    <property type="entry name" value="LP07818P1"/>
    <property type="match status" value="1"/>
</dbReference>
<feature type="compositionally biased region" description="Basic residues" evidence="2">
    <location>
        <begin position="2200"/>
        <end position="2210"/>
    </location>
</feature>
<organism evidence="3 4">
    <name type="scientific">Fopius arisanus</name>
    <dbReference type="NCBI Taxonomy" id="64838"/>
    <lineage>
        <taxon>Eukaryota</taxon>
        <taxon>Metazoa</taxon>
        <taxon>Ecdysozoa</taxon>
        <taxon>Arthropoda</taxon>
        <taxon>Hexapoda</taxon>
        <taxon>Insecta</taxon>
        <taxon>Pterygota</taxon>
        <taxon>Neoptera</taxon>
        <taxon>Endopterygota</taxon>
        <taxon>Hymenoptera</taxon>
        <taxon>Apocrita</taxon>
        <taxon>Ichneumonoidea</taxon>
        <taxon>Braconidae</taxon>
        <taxon>Opiinae</taxon>
        <taxon>Fopius</taxon>
    </lineage>
</organism>
<feature type="region of interest" description="Disordered" evidence="2">
    <location>
        <begin position="1126"/>
        <end position="1293"/>
    </location>
</feature>
<feature type="region of interest" description="Disordered" evidence="2">
    <location>
        <begin position="797"/>
        <end position="826"/>
    </location>
</feature>
<accession>A0A9R1T5R7</accession>
<keyword evidence="3" id="KW-1185">Reference proteome</keyword>
<feature type="compositionally biased region" description="Acidic residues" evidence="2">
    <location>
        <begin position="804"/>
        <end position="818"/>
    </location>
</feature>
<feature type="region of interest" description="Disordered" evidence="2">
    <location>
        <begin position="2185"/>
        <end position="2372"/>
    </location>
</feature>
<feature type="compositionally biased region" description="Pro residues" evidence="2">
    <location>
        <begin position="2347"/>
        <end position="2362"/>
    </location>
</feature>
<feature type="compositionally biased region" description="Basic and acidic residues" evidence="2">
    <location>
        <begin position="2185"/>
        <end position="2199"/>
    </location>
</feature>
<proteinExistence type="predicted"/>
<feature type="compositionally biased region" description="Basic and acidic residues" evidence="2">
    <location>
        <begin position="1126"/>
        <end position="1136"/>
    </location>
</feature>
<feature type="compositionally biased region" description="Basic and acidic residues" evidence="2">
    <location>
        <begin position="172"/>
        <end position="206"/>
    </location>
</feature>
<feature type="compositionally biased region" description="Basic residues" evidence="2">
    <location>
        <begin position="1428"/>
        <end position="1476"/>
    </location>
</feature>
<gene>
    <name evidence="4" type="primary">LOC105266478</name>
</gene>
<feature type="compositionally biased region" description="Acidic residues" evidence="2">
    <location>
        <begin position="2077"/>
        <end position="2111"/>
    </location>
</feature>
<feature type="compositionally biased region" description="Basic residues" evidence="2">
    <location>
        <begin position="1596"/>
        <end position="1607"/>
    </location>
</feature>
<feature type="region of interest" description="Disordered" evidence="2">
    <location>
        <begin position="847"/>
        <end position="961"/>
    </location>
</feature>
<feature type="compositionally biased region" description="Basic residues" evidence="2">
    <location>
        <begin position="1722"/>
        <end position="1738"/>
    </location>
</feature>
<feature type="region of interest" description="Disordered" evidence="2">
    <location>
        <begin position="2067"/>
        <end position="2114"/>
    </location>
</feature>
<feature type="compositionally biased region" description="Polar residues" evidence="2">
    <location>
        <begin position="161"/>
        <end position="171"/>
    </location>
</feature>
<feature type="region of interest" description="Disordered" evidence="2">
    <location>
        <begin position="1360"/>
        <end position="1505"/>
    </location>
</feature>
<feature type="compositionally biased region" description="Basic and acidic residues" evidence="2">
    <location>
        <begin position="608"/>
        <end position="623"/>
    </location>
</feature>
<evidence type="ECO:0000313" key="4">
    <source>
        <dbReference type="RefSeq" id="XP_011302973.1"/>
    </source>
</evidence>
<dbReference type="KEGG" id="fas:105266478"/>
<feature type="region of interest" description="Disordered" evidence="2">
    <location>
        <begin position="1586"/>
        <end position="1765"/>
    </location>
</feature>
<feature type="compositionally biased region" description="Pro residues" evidence="2">
    <location>
        <begin position="2306"/>
        <end position="2319"/>
    </location>
</feature>
<feature type="compositionally biased region" description="Basic and acidic residues" evidence="2">
    <location>
        <begin position="564"/>
        <end position="581"/>
    </location>
</feature>
<feature type="compositionally biased region" description="Basic residues" evidence="2">
    <location>
        <begin position="1616"/>
        <end position="1647"/>
    </location>
</feature>
<feature type="compositionally biased region" description="Basic and acidic residues" evidence="2">
    <location>
        <begin position="106"/>
        <end position="119"/>
    </location>
</feature>
<feature type="compositionally biased region" description="Basic and acidic residues" evidence="2">
    <location>
        <begin position="887"/>
        <end position="899"/>
    </location>
</feature>
<feature type="region of interest" description="Disordered" evidence="2">
    <location>
        <begin position="1"/>
        <end position="54"/>
    </location>
</feature>
<feature type="compositionally biased region" description="Basic residues" evidence="2">
    <location>
        <begin position="2253"/>
        <end position="2286"/>
    </location>
</feature>
<feature type="compositionally biased region" description="Low complexity" evidence="2">
    <location>
        <begin position="39"/>
        <end position="50"/>
    </location>
</feature>
<feature type="compositionally biased region" description="Basic and acidic residues" evidence="2">
    <location>
        <begin position="73"/>
        <end position="97"/>
    </location>
</feature>
<sequence length="2372" mass="270703">MESPALKDVPLPDDIPSDTSTPHLNDRSETPDSNRGADSVSSSPKISKPVLGKAQAKKRLMAFAKFNVSVKQALEKSKEKLQSSLSKESHQKSKSEVPKGSGNPEHPLDHPADSEDDQKSQVSIKKSKKHSERKLPAIEEIIQEESRQKQIIAGEIIDKASTLNKFPSRLQNDPRGRDSGHRSRENRSRSGWEDSRRYNPRFNDKKSSHRNFFGSSDSSRRRRTPEKDRGRSKRERRRSFSQDDQHPKPKDTECPKNPEPSAQEIDLIKRDRRSANSSRSLSETESNWRSFKSQGNVIRSNIPFDDSLSFAGVDLKSKNPQEYKNHFDHMLMVGDCKSPRNSVLINGIDSCVKEYPPESIRITKKCKGMFYSENPNISLFFSKSKLSQVLPPERYRIMREISDGECKNLETYEAPVIRHWYKKFDSNGKLEILRIPALMDIVPQVSFPPKSRWEEEEESKRQEDHLLQEYVEEVLDKAVERVTTPEKEKIADVMEEGEIEEEVDEEMTGGLVSEYEEFMKMVSTEPETSPKDSSLSQEMSSVKESRDIVKTAVYTSKEIEKMEKIEEDHHELPFEDSEGKKITLPKGETMKISANMTVEGEQLLKSPETPRMKEFKSHGVETKSHKKSSKKKTATSTETSDSSSSDSEYERRKRKRKRQRKKRRSRDSSSSSSTSDDSSSEDSPRRRRKTFKKQRKHKKLKLRRKKSRRDSSDSDSSSSPERSLKRKRKKKKVVKRSKTSNREDSRSSETQKLQKIKKEIEEEDMPLEKNSISITTETSHETEPQYIQDIVIKIEKDKTPSVSEQEDGEINEEIDENQMESSEFQLEKDQIHEQEMTDPEKIALIPIPEGAHPLEALRPEEIPLPSAPEPSRDIHLPPDDTLEEELLEKKREIELELLRTRKSPNRHKKRRSVSTSSTSSSTSSSSYSSSSSSVGESATEKNKSHSKKSHSRRKSSERVKKPRKYLTEFDFDFPSLTQLEQGRGTLIDDWEVDSMEAVNDLLKDKSKKHRKIEKEVKYDEKTDTYIAVEKEMIKENKKKLSGRVCLRIWEDEEEEGEREALLMETVNPGKKSADAAVIGTVETSLADLKTKETIKSNERMDKSEEREDTLLGTLQDLFTVKEKSAGVRKAEWESKSSELSIATDPPTPEGPLVPVNWEEEEEWTSSLNLVDVRPVPPATSESKLEPLSFKPELKTVIEKIGDLPEEKDHLYSPSSPADSHKSEPADDISESSESTSETSSSESSSEPPDSPKTEPIKDQVSRIHEIESSTPPLVLSPKTDDFLLGKSPEDPSKNVLHQLKQDMFSKLRDQEFDKIQKDSEASVALKKSPKMSSEGGERLTPRVSPVESLLKTKEVFMNTFVEITPQTSRSSTTPDRRKISPRDSDKAKPRISEERTSNSSHRSNKSSVKEPEKLKTEERSRRDCSLSPRRRSPDRRHSEKRRSPSWKRRHSRSRSRSWSRSRSRSPSRRDRQRRFKHAGEGRERYSPGRLRGRERRERDWSLEKSSDKTYDPLEIFRGSKRFAETRRVEAPREAGNSQDVYDIRPLLELTFDDRDFQRESLDREMNEEPVIPSLCPELELKCRNQREWDHRESERVRRRSPGRRSPLRRSPVGRSPGRRSPGRRSPGRRSPGRRSPGRRSPGRRSPVRRSPERRRERERKRSPRRERERERDKFVPRSGSRSWTKSRSRSPIRSRSPLRSRSRDRSASRERSRSSRQSLERTRRRSRSRSLSPRRRRREERFRSSSGDRGRKIETIVHPPGMNPPAPEEGGVMANEGLQAANFRYQPDQDFAYFPSNNLTYPPRVEDSSGSPKRLSLDDRLELELGIKKSQEIPAYRAAIYPHMMAAGSIPLPPHPGPVAFHRPPTVLQVGNVLQVVPRDYQPAGVPPVNRSDIPPSPVPSAANGNRVLRVGNVLQVVPTTNLDWTATGPTPVGMDRPPPVYPTPPVASVPSSPHPLPVPLPQVSTPTPLPRLTVPKPPPVPQPVYNYEAIIEARKKEKDERRKLRAEKRNEKENRRIIRMRKRAEKILDKVSRGNETVEETSEISEDVSKLIDEEEEESVAGTFIEATGDVKEFGGDYDEDEEVDLEGDVDEDDEEDEIEESEEEQEDEESKLIPALGDLKECKSKVDVEGDLGVLPAPKKGILVPPGQWANRLLNGDAEEEAEKIDAPEVSVEGQGEIRCEALGDNEVREEREEREKKLRTRRARRKAVQFADGVKPGEGTSPSGGEGDMPSPPPPASASINDPVREMVKKRMRKRERKKPKRVKAPKTKKKVKVKIIKLKKPRITPLTALMLDDSDEMDDRSPPPPPSGSPPPPHLWPSYLAAYSATLKTVEPDVSPPSATQSTPPPTPLPLLVPPPPLNYTIQPLNKA</sequence>
<feature type="compositionally biased region" description="Basic and acidic residues" evidence="2">
    <location>
        <begin position="1249"/>
        <end position="1267"/>
    </location>
</feature>